<reference evidence="2 3" key="1">
    <citation type="submission" date="2017-12" db="EMBL/GenBank/DDBJ databases">
        <title>Comparative genomics of Botrytis spp.</title>
        <authorList>
            <person name="Valero-Jimenez C.A."/>
            <person name="Tapia P."/>
            <person name="Veloso J."/>
            <person name="Silva-Moreno E."/>
            <person name="Staats M."/>
            <person name="Valdes J.H."/>
            <person name="Van Kan J.A.L."/>
        </authorList>
    </citation>
    <scope>NUCLEOTIDE SEQUENCE [LARGE SCALE GENOMIC DNA]</scope>
    <source>
        <strain evidence="2 3">Bp0003</strain>
    </source>
</reference>
<evidence type="ECO:0000313" key="2">
    <source>
        <dbReference type="EMBL" id="TGO27502.1"/>
    </source>
</evidence>
<keyword evidence="3" id="KW-1185">Reference proteome</keyword>
<proteinExistence type="predicted"/>
<comment type="caution">
    <text evidence="2">The sequence shown here is derived from an EMBL/GenBank/DDBJ whole genome shotgun (WGS) entry which is preliminary data.</text>
</comment>
<feature type="compositionally biased region" description="Low complexity" evidence="1">
    <location>
        <begin position="1"/>
        <end position="60"/>
    </location>
</feature>
<feature type="region of interest" description="Disordered" evidence="1">
    <location>
        <begin position="1"/>
        <end position="62"/>
    </location>
</feature>
<organism evidence="2 3">
    <name type="scientific">Botrytis paeoniae</name>
    <dbReference type="NCBI Taxonomy" id="278948"/>
    <lineage>
        <taxon>Eukaryota</taxon>
        <taxon>Fungi</taxon>
        <taxon>Dikarya</taxon>
        <taxon>Ascomycota</taxon>
        <taxon>Pezizomycotina</taxon>
        <taxon>Leotiomycetes</taxon>
        <taxon>Helotiales</taxon>
        <taxon>Sclerotiniaceae</taxon>
        <taxon>Botrytis</taxon>
    </lineage>
</organism>
<dbReference type="EMBL" id="PQXI01000041">
    <property type="protein sequence ID" value="TGO27502.1"/>
    <property type="molecule type" value="Genomic_DNA"/>
</dbReference>
<name>A0A4Z1FWU5_9HELO</name>
<sequence>MSSRDSAGSSSDSSRSSRSSRSSYALSSGSSSSIASTISSTLSGRSTPLPESSTSSLPSPQDEAIKNVSNVTYFESKSSNEPLYHQVPTRQKLLTVIPTAQNGPSALARLQDVQNVFCVAFGIFDRYYIAWEDTKGEQYQESNKLPQLLYNWLYPESGQTRHLPSLQVSFGTNNEFFASDKDDKISSRDSLPSSINHASRLSLIKPIVRTNPQPILNHNEVGEDTATIPRTSRLKRRSTMFTSDYQTHNPIRNTIERRETLEEFSSQSSTVKIPLAAYIINNGTESRRIELEPRISSSLSRRRSVKVDLSRIHDSWSEQPAQGSNILKREMYNSERNYVDTCIQTDLYGHHLDEILSTGIAPPNLPQEPQSQPLQTMPFGLMQDYFRGQYSLGDALYYG</sequence>
<evidence type="ECO:0000313" key="3">
    <source>
        <dbReference type="Proteomes" id="UP000297910"/>
    </source>
</evidence>
<evidence type="ECO:0000256" key="1">
    <source>
        <dbReference type="SAM" id="MobiDB-lite"/>
    </source>
</evidence>
<dbReference type="AlphaFoldDB" id="A0A4Z1FWU5"/>
<dbReference type="Proteomes" id="UP000297910">
    <property type="component" value="Unassembled WGS sequence"/>
</dbReference>
<protein>
    <submittedName>
        <fullName evidence="2">Uncharacterized protein</fullName>
    </submittedName>
</protein>
<accession>A0A4Z1FWU5</accession>
<gene>
    <name evidence="2" type="ORF">BPAE_0041g00530</name>
</gene>